<comment type="catalytic activity">
    <reaction evidence="7 8">
        <text>cytidine(34) in tRNA(Ile2) + L-lysine + ATP = lysidine(34) in tRNA(Ile2) + AMP + diphosphate + H(+)</text>
        <dbReference type="Rhea" id="RHEA:43744"/>
        <dbReference type="Rhea" id="RHEA-COMP:10625"/>
        <dbReference type="Rhea" id="RHEA-COMP:10670"/>
        <dbReference type="ChEBI" id="CHEBI:15378"/>
        <dbReference type="ChEBI" id="CHEBI:30616"/>
        <dbReference type="ChEBI" id="CHEBI:32551"/>
        <dbReference type="ChEBI" id="CHEBI:33019"/>
        <dbReference type="ChEBI" id="CHEBI:82748"/>
        <dbReference type="ChEBI" id="CHEBI:83665"/>
        <dbReference type="ChEBI" id="CHEBI:456215"/>
        <dbReference type="EC" id="6.3.4.19"/>
    </reaction>
</comment>
<dbReference type="EC" id="6.3.4.19" evidence="8"/>
<evidence type="ECO:0000313" key="11">
    <source>
        <dbReference type="Proteomes" id="UP000538931"/>
    </source>
</evidence>
<accession>A0A7W2ABC1</accession>
<dbReference type="Gene3D" id="1.20.59.20">
    <property type="match status" value="1"/>
</dbReference>
<feature type="domain" description="Lysidine-tRNA(Ile) synthetase C-terminal" evidence="9">
    <location>
        <begin position="354"/>
        <end position="424"/>
    </location>
</feature>
<dbReference type="InterPro" id="IPR011063">
    <property type="entry name" value="TilS/TtcA_N"/>
</dbReference>
<organism evidence="10 11">
    <name type="scientific">Marinobacterium marinum</name>
    <dbReference type="NCBI Taxonomy" id="2756129"/>
    <lineage>
        <taxon>Bacteria</taxon>
        <taxon>Pseudomonadati</taxon>
        <taxon>Pseudomonadota</taxon>
        <taxon>Gammaproteobacteria</taxon>
        <taxon>Oceanospirillales</taxon>
        <taxon>Oceanospirillaceae</taxon>
        <taxon>Marinobacterium</taxon>
    </lineage>
</organism>
<dbReference type="RefSeq" id="WP_181739929.1">
    <property type="nucleotide sequence ID" value="NZ_JACEMT010000050.1"/>
</dbReference>
<dbReference type="CDD" id="cd01992">
    <property type="entry name" value="TilS_N"/>
    <property type="match status" value="1"/>
</dbReference>
<reference evidence="10 11" key="1">
    <citation type="submission" date="2020-07" db="EMBL/GenBank/DDBJ databases">
        <title>Bacterium isolated from marien macroalgae.</title>
        <authorList>
            <person name="Zhu K."/>
            <person name="Lu D."/>
            <person name="Du Z."/>
        </authorList>
    </citation>
    <scope>NUCLEOTIDE SEQUENCE [LARGE SCALE GENOMIC DNA]</scope>
    <source>
        <strain evidence="10 11">3-1745</strain>
    </source>
</reference>
<dbReference type="Gene3D" id="3.40.50.620">
    <property type="entry name" value="HUPs"/>
    <property type="match status" value="1"/>
</dbReference>
<keyword evidence="3 8" id="KW-0436">Ligase</keyword>
<dbReference type="PANTHER" id="PTHR43033">
    <property type="entry name" value="TRNA(ILE)-LYSIDINE SYNTHASE-RELATED"/>
    <property type="match status" value="1"/>
</dbReference>
<dbReference type="InterPro" id="IPR014729">
    <property type="entry name" value="Rossmann-like_a/b/a_fold"/>
</dbReference>
<dbReference type="InterPro" id="IPR015262">
    <property type="entry name" value="tRNA_Ile_lys_synt_subst-bd"/>
</dbReference>
<dbReference type="SUPFAM" id="SSF52402">
    <property type="entry name" value="Adenine nucleotide alpha hydrolases-like"/>
    <property type="match status" value="1"/>
</dbReference>
<dbReference type="SMART" id="SM00977">
    <property type="entry name" value="TilS_C"/>
    <property type="match status" value="1"/>
</dbReference>
<proteinExistence type="inferred from homology"/>
<dbReference type="Pfam" id="PF11734">
    <property type="entry name" value="TilS_C"/>
    <property type="match status" value="1"/>
</dbReference>
<evidence type="ECO:0000256" key="7">
    <source>
        <dbReference type="ARBA" id="ARBA00048539"/>
    </source>
</evidence>
<dbReference type="SUPFAM" id="SSF56037">
    <property type="entry name" value="PheT/TilS domain"/>
    <property type="match status" value="1"/>
</dbReference>
<dbReference type="PANTHER" id="PTHR43033:SF1">
    <property type="entry name" value="TRNA(ILE)-LYSIDINE SYNTHASE-RELATED"/>
    <property type="match status" value="1"/>
</dbReference>
<dbReference type="GO" id="GO:0032267">
    <property type="term" value="F:tRNA(Ile)-lysidine synthase activity"/>
    <property type="evidence" value="ECO:0007669"/>
    <property type="project" value="UniProtKB-EC"/>
</dbReference>
<dbReference type="GO" id="GO:0006400">
    <property type="term" value="P:tRNA modification"/>
    <property type="evidence" value="ECO:0007669"/>
    <property type="project" value="UniProtKB-UniRule"/>
</dbReference>
<dbReference type="GO" id="GO:0005524">
    <property type="term" value="F:ATP binding"/>
    <property type="evidence" value="ECO:0007669"/>
    <property type="project" value="UniProtKB-UniRule"/>
</dbReference>
<comment type="subcellular location">
    <subcellularLocation>
        <location evidence="1 8">Cytoplasm</location>
    </subcellularLocation>
</comment>
<name>A0A7W2ABC1_9GAMM</name>
<dbReference type="Pfam" id="PF09179">
    <property type="entry name" value="TilS"/>
    <property type="match status" value="1"/>
</dbReference>
<keyword evidence="11" id="KW-1185">Reference proteome</keyword>
<evidence type="ECO:0000256" key="8">
    <source>
        <dbReference type="HAMAP-Rule" id="MF_01161"/>
    </source>
</evidence>
<evidence type="ECO:0000259" key="9">
    <source>
        <dbReference type="SMART" id="SM00977"/>
    </source>
</evidence>
<dbReference type="Pfam" id="PF01171">
    <property type="entry name" value="ATP_bind_3"/>
    <property type="match status" value="1"/>
</dbReference>
<evidence type="ECO:0000256" key="6">
    <source>
        <dbReference type="ARBA" id="ARBA00022840"/>
    </source>
</evidence>
<dbReference type="InterPro" id="IPR012795">
    <property type="entry name" value="tRNA_Ile_lys_synt_N"/>
</dbReference>
<dbReference type="InterPro" id="IPR012796">
    <property type="entry name" value="Lysidine-tRNA-synth_C"/>
</dbReference>
<evidence type="ECO:0000256" key="2">
    <source>
        <dbReference type="ARBA" id="ARBA00022490"/>
    </source>
</evidence>
<evidence type="ECO:0000313" key="10">
    <source>
        <dbReference type="EMBL" id="MBA4502796.1"/>
    </source>
</evidence>
<comment type="function">
    <text evidence="8">Ligates lysine onto the cytidine present at position 34 of the AUA codon-specific tRNA(Ile) that contains the anticodon CAU, in an ATP-dependent manner. Cytidine is converted to lysidine, thus changing the amino acid specificity of the tRNA from methionine to isoleucine.</text>
</comment>
<evidence type="ECO:0000256" key="5">
    <source>
        <dbReference type="ARBA" id="ARBA00022741"/>
    </source>
</evidence>
<dbReference type="SUPFAM" id="SSF82829">
    <property type="entry name" value="MesJ substrate recognition domain-like"/>
    <property type="match status" value="1"/>
</dbReference>
<dbReference type="EMBL" id="JACEMT010000050">
    <property type="protein sequence ID" value="MBA4502796.1"/>
    <property type="molecule type" value="Genomic_DNA"/>
</dbReference>
<evidence type="ECO:0000256" key="1">
    <source>
        <dbReference type="ARBA" id="ARBA00004496"/>
    </source>
</evidence>
<keyword evidence="5 8" id="KW-0547">Nucleotide-binding</keyword>
<feature type="binding site" evidence="8">
    <location>
        <begin position="27"/>
        <end position="32"/>
    </location>
    <ligand>
        <name>ATP</name>
        <dbReference type="ChEBI" id="CHEBI:30616"/>
    </ligand>
</feature>
<dbReference type="NCBIfam" id="TIGR02433">
    <property type="entry name" value="lysidine_TilS_C"/>
    <property type="match status" value="1"/>
</dbReference>
<dbReference type="GO" id="GO:0005737">
    <property type="term" value="C:cytoplasm"/>
    <property type="evidence" value="ECO:0007669"/>
    <property type="project" value="UniProtKB-SubCell"/>
</dbReference>
<dbReference type="NCBIfam" id="TIGR02432">
    <property type="entry name" value="lysidine_TilS_N"/>
    <property type="match status" value="1"/>
</dbReference>
<dbReference type="Proteomes" id="UP000538931">
    <property type="component" value="Unassembled WGS sequence"/>
</dbReference>
<comment type="domain">
    <text evidence="8">The N-terminal region contains the highly conserved SGGXDS motif, predicted to be a P-loop motif involved in ATP binding.</text>
</comment>
<evidence type="ECO:0000256" key="3">
    <source>
        <dbReference type="ARBA" id="ARBA00022598"/>
    </source>
</evidence>
<dbReference type="InterPro" id="IPR012094">
    <property type="entry name" value="tRNA_Ile_lys_synt"/>
</dbReference>
<dbReference type="HAMAP" id="MF_01161">
    <property type="entry name" value="tRNA_Ile_lys_synt"/>
    <property type="match status" value="1"/>
</dbReference>
<keyword evidence="2 8" id="KW-0963">Cytoplasm</keyword>
<comment type="similarity">
    <text evidence="8">Belongs to the tRNA(Ile)-lysidine synthase family.</text>
</comment>
<protein>
    <recommendedName>
        <fullName evidence="8">tRNA(Ile)-lysidine synthase</fullName>
        <ecNumber evidence="8">6.3.4.19</ecNumber>
    </recommendedName>
    <alternativeName>
        <fullName evidence="8">tRNA(Ile)-2-lysyl-cytidine synthase</fullName>
    </alternativeName>
    <alternativeName>
        <fullName evidence="8">tRNA(Ile)-lysidine synthetase</fullName>
    </alternativeName>
</protein>
<keyword evidence="6 8" id="KW-0067">ATP-binding</keyword>
<evidence type="ECO:0000256" key="4">
    <source>
        <dbReference type="ARBA" id="ARBA00022694"/>
    </source>
</evidence>
<gene>
    <name evidence="8 10" type="primary">tilS</name>
    <name evidence="10" type="ORF">H1S06_10530</name>
</gene>
<sequence>MLPELCATLAARLAAEPDVRRWVIAYSGGLDSSLLLELCARLALPQPLLAVYVDHQLQAVSADWGEHCRQHCRRLNIPLTVVKVSPESSSEAAARSARYAAFETLLGKGDCLLLAQHADDQAETLLLRLLRGAGVAGLSGMPERRGLGRGTLLRPLLDQSRARLEIAAAEQGLVPIIDPTNAQDHYARNWLRLHVLPLLKGRWPAVLQRCLDTTELMHDADVLLRERAEEDWAQCRLGESGLDIERLRALGPERQRNLLHFWLHRLAGQRLSRQRLQNLLDSMLSERADAEPVECLKGQQLRRYRQGLYLLPDPVPTIEPDTRVWLRAGQALNVPHGRLGWQRAARGLPDGLELQLAYRQGGERLRPMGRGGSVTLKQLLQEAGVPPWLRPIHPVLWSDGQIVAVPGLCLCDPHWVENGWLPQWDAFGLS</sequence>
<dbReference type="AlphaFoldDB" id="A0A7W2ABC1"/>
<comment type="caution">
    <text evidence="10">The sequence shown here is derived from an EMBL/GenBank/DDBJ whole genome shotgun (WGS) entry which is preliminary data.</text>
</comment>
<keyword evidence="4 8" id="KW-0819">tRNA processing</keyword>